<gene>
    <name evidence="3" type="ORF">GCM10011349_14850</name>
</gene>
<feature type="domain" description="Phosphatidic acid phosphatase type 2/haloperoxidase" evidence="2">
    <location>
        <begin position="105"/>
        <end position="218"/>
    </location>
</feature>
<dbReference type="InterPro" id="IPR000326">
    <property type="entry name" value="PAP2/HPO"/>
</dbReference>
<keyword evidence="1" id="KW-1133">Transmembrane helix</keyword>
<dbReference type="PANTHER" id="PTHR14969">
    <property type="entry name" value="SPHINGOSINE-1-PHOSPHATE PHOSPHOHYDROLASE"/>
    <property type="match status" value="1"/>
</dbReference>
<accession>A0ABQ2JJY1</accession>
<dbReference type="RefSeq" id="WP_188819032.1">
    <property type="nucleotide sequence ID" value="NZ_BMLK01000006.1"/>
</dbReference>
<dbReference type="PANTHER" id="PTHR14969:SF13">
    <property type="entry name" value="AT30094P"/>
    <property type="match status" value="1"/>
</dbReference>
<dbReference type="SMART" id="SM00014">
    <property type="entry name" value="acidPPc"/>
    <property type="match status" value="1"/>
</dbReference>
<dbReference type="InterPro" id="IPR036938">
    <property type="entry name" value="PAP2/HPO_sf"/>
</dbReference>
<protein>
    <submittedName>
        <fullName evidence="3">Phosphatase PAP2 family protein</fullName>
    </submittedName>
</protein>
<evidence type="ECO:0000313" key="3">
    <source>
        <dbReference type="EMBL" id="GGN47062.1"/>
    </source>
</evidence>
<proteinExistence type="predicted"/>
<reference evidence="4" key="1">
    <citation type="journal article" date="2019" name="Int. J. Syst. Evol. Microbiol.">
        <title>The Global Catalogue of Microorganisms (GCM) 10K type strain sequencing project: providing services to taxonomists for standard genome sequencing and annotation.</title>
        <authorList>
            <consortium name="The Broad Institute Genomics Platform"/>
            <consortium name="The Broad Institute Genome Sequencing Center for Infectious Disease"/>
            <person name="Wu L."/>
            <person name="Ma J."/>
        </authorList>
    </citation>
    <scope>NUCLEOTIDE SEQUENCE [LARGE SCALE GENOMIC DNA]</scope>
    <source>
        <strain evidence="4">CGMCC 1.6784</strain>
    </source>
</reference>
<feature type="transmembrane region" description="Helical" evidence="1">
    <location>
        <begin position="149"/>
        <end position="168"/>
    </location>
</feature>
<dbReference type="Pfam" id="PF01569">
    <property type="entry name" value="PAP2"/>
    <property type="match status" value="1"/>
</dbReference>
<evidence type="ECO:0000256" key="1">
    <source>
        <dbReference type="SAM" id="Phobius"/>
    </source>
</evidence>
<keyword evidence="1" id="KW-0472">Membrane</keyword>
<name>A0ABQ2JJY1_9SPHN</name>
<evidence type="ECO:0000259" key="2">
    <source>
        <dbReference type="SMART" id="SM00014"/>
    </source>
</evidence>
<feature type="transmembrane region" description="Helical" evidence="1">
    <location>
        <begin position="78"/>
        <end position="99"/>
    </location>
</feature>
<dbReference type="EMBL" id="BMLK01000006">
    <property type="protein sequence ID" value="GGN47062.1"/>
    <property type="molecule type" value="Genomic_DNA"/>
</dbReference>
<dbReference type="Proteomes" id="UP000605099">
    <property type="component" value="Unassembled WGS sequence"/>
</dbReference>
<feature type="transmembrane region" description="Helical" evidence="1">
    <location>
        <begin position="175"/>
        <end position="197"/>
    </location>
</feature>
<dbReference type="Gene3D" id="1.20.144.10">
    <property type="entry name" value="Phosphatidic acid phosphatase type 2/haloperoxidase"/>
    <property type="match status" value="1"/>
</dbReference>
<organism evidence="3 4">
    <name type="scientific">Novosphingobium indicum</name>
    <dbReference type="NCBI Taxonomy" id="462949"/>
    <lineage>
        <taxon>Bacteria</taxon>
        <taxon>Pseudomonadati</taxon>
        <taxon>Pseudomonadota</taxon>
        <taxon>Alphaproteobacteria</taxon>
        <taxon>Sphingomonadales</taxon>
        <taxon>Sphingomonadaceae</taxon>
        <taxon>Novosphingobium</taxon>
    </lineage>
</organism>
<dbReference type="SUPFAM" id="SSF48317">
    <property type="entry name" value="Acid phosphatase/Vanadium-dependent haloperoxidase"/>
    <property type="match status" value="1"/>
</dbReference>
<feature type="transmembrane region" description="Helical" evidence="1">
    <location>
        <begin position="22"/>
        <end position="40"/>
    </location>
</feature>
<keyword evidence="1" id="KW-0812">Transmembrane</keyword>
<feature type="transmembrane region" description="Helical" evidence="1">
    <location>
        <begin position="203"/>
        <end position="222"/>
    </location>
</feature>
<feature type="transmembrane region" description="Helical" evidence="1">
    <location>
        <begin position="106"/>
        <end position="129"/>
    </location>
</feature>
<sequence length="251" mass="26682">MVLHAETVQLPARSFRIDPGKALVVAALCWLAFAAVAWAVTTGHTTTIDKAGLLFWRDSDLRPSGSTRVLEMVRDVTALGGVLLRNLFALGAVVALLFLKLRREAALLALTVVGGWIVNSLLKALVGRARPEIVPHLMEAGGDSFPSGHSFNSAVVYIAMALAFAALSRREAVRYTIVGTAVAASMAIAWSRVWLGVHWPSDAIAGWLGGAGWAFLASALLYRPARAAVHRAEKISEPDSPPHEAAHPPSG</sequence>
<dbReference type="CDD" id="cd03392">
    <property type="entry name" value="PAP2_like_2"/>
    <property type="match status" value="1"/>
</dbReference>
<keyword evidence="4" id="KW-1185">Reference proteome</keyword>
<evidence type="ECO:0000313" key="4">
    <source>
        <dbReference type="Proteomes" id="UP000605099"/>
    </source>
</evidence>
<comment type="caution">
    <text evidence="3">The sequence shown here is derived from an EMBL/GenBank/DDBJ whole genome shotgun (WGS) entry which is preliminary data.</text>
</comment>